<dbReference type="SFLD" id="SFLDS00029">
    <property type="entry name" value="Radical_SAM"/>
    <property type="match status" value="1"/>
</dbReference>
<dbReference type="GO" id="GO:0006006">
    <property type="term" value="P:glucose metabolic process"/>
    <property type="evidence" value="ECO:0007669"/>
    <property type="project" value="UniProtKB-KW"/>
</dbReference>
<keyword evidence="12" id="KW-0456">Lyase</keyword>
<evidence type="ECO:0000256" key="1">
    <source>
        <dbReference type="ARBA" id="ARBA00002918"/>
    </source>
</evidence>
<comment type="function">
    <text evidence="1">Activation of pyruvate formate-lyase 1 under anaerobic conditions by generation of an organic free radical, using S-adenosylmethionine and reduced flavodoxin as cosubstrates to produce 5'-deoxy-adenosine.</text>
</comment>
<dbReference type="RefSeq" id="WP_157396840.1">
    <property type="nucleotide sequence ID" value="NZ_WSEL01000003.1"/>
</dbReference>
<evidence type="ECO:0000256" key="5">
    <source>
        <dbReference type="ARBA" id="ARBA00022691"/>
    </source>
</evidence>
<comment type="catalytic activity">
    <reaction evidence="10">
        <text>glycyl-[formate C-acetyltransferase] + reduced [flavodoxin] + S-adenosyl-L-methionine = glycin-2-yl radical-[formate C-acetyltransferase] + semiquinone [flavodoxin] + 5'-deoxyadenosine + L-methionine + H(+)</text>
        <dbReference type="Rhea" id="RHEA:19225"/>
        <dbReference type="Rhea" id="RHEA-COMP:10622"/>
        <dbReference type="Rhea" id="RHEA-COMP:12190"/>
        <dbReference type="Rhea" id="RHEA-COMP:12191"/>
        <dbReference type="Rhea" id="RHEA-COMP:14480"/>
        <dbReference type="ChEBI" id="CHEBI:15378"/>
        <dbReference type="ChEBI" id="CHEBI:17319"/>
        <dbReference type="ChEBI" id="CHEBI:29947"/>
        <dbReference type="ChEBI" id="CHEBI:32722"/>
        <dbReference type="ChEBI" id="CHEBI:57618"/>
        <dbReference type="ChEBI" id="CHEBI:57844"/>
        <dbReference type="ChEBI" id="CHEBI:59789"/>
        <dbReference type="ChEBI" id="CHEBI:140311"/>
        <dbReference type="EC" id="1.97.1.4"/>
    </reaction>
</comment>
<proteinExistence type="inferred from homology"/>
<dbReference type="GO" id="GO:0005737">
    <property type="term" value="C:cytoplasm"/>
    <property type="evidence" value="ECO:0007669"/>
    <property type="project" value="UniProtKB-SubCell"/>
</dbReference>
<name>A0A6N8IPX3_9BURK</name>
<dbReference type="InterPro" id="IPR013785">
    <property type="entry name" value="Aldolase_TIM"/>
</dbReference>
<gene>
    <name evidence="12" type="primary">pflA</name>
    <name evidence="12" type="ORF">GON04_04920</name>
</gene>
<dbReference type="Proteomes" id="UP000469385">
    <property type="component" value="Unassembled WGS sequence"/>
</dbReference>
<feature type="domain" description="Radical SAM core" evidence="11">
    <location>
        <begin position="61"/>
        <end position="283"/>
    </location>
</feature>
<evidence type="ECO:0000256" key="8">
    <source>
        <dbReference type="ARBA" id="ARBA00023004"/>
    </source>
</evidence>
<dbReference type="GO" id="GO:0046872">
    <property type="term" value="F:metal ion binding"/>
    <property type="evidence" value="ECO:0007669"/>
    <property type="project" value="UniProtKB-UniRule"/>
</dbReference>
<dbReference type="GO" id="GO:0016829">
    <property type="term" value="F:lyase activity"/>
    <property type="evidence" value="ECO:0007669"/>
    <property type="project" value="UniProtKB-KW"/>
</dbReference>
<dbReference type="EC" id="1.97.1.4" evidence="10"/>
<evidence type="ECO:0000256" key="2">
    <source>
        <dbReference type="ARBA" id="ARBA00009777"/>
    </source>
</evidence>
<keyword evidence="10" id="KW-0963">Cytoplasm</keyword>
<dbReference type="InterPro" id="IPR012838">
    <property type="entry name" value="PFL1_activating"/>
</dbReference>
<dbReference type="Pfam" id="PF04055">
    <property type="entry name" value="Radical_SAM"/>
    <property type="match status" value="1"/>
</dbReference>
<keyword evidence="4" id="KW-0313">Glucose metabolism</keyword>
<evidence type="ECO:0000256" key="4">
    <source>
        <dbReference type="ARBA" id="ARBA00022526"/>
    </source>
</evidence>
<dbReference type="EMBL" id="WSEL01000003">
    <property type="protein sequence ID" value="MVQ28772.1"/>
    <property type="molecule type" value="Genomic_DNA"/>
</dbReference>
<evidence type="ECO:0000256" key="10">
    <source>
        <dbReference type="RuleBase" id="RU362053"/>
    </source>
</evidence>
<dbReference type="PANTHER" id="PTHR30352:SF5">
    <property type="entry name" value="PYRUVATE FORMATE-LYASE 1-ACTIVATING ENZYME"/>
    <property type="match status" value="1"/>
</dbReference>
<keyword evidence="5 10" id="KW-0949">S-adenosyl-L-methionine</keyword>
<comment type="cofactor">
    <cofactor evidence="10">
        <name>[4Fe-4S] cluster</name>
        <dbReference type="ChEBI" id="CHEBI:49883"/>
    </cofactor>
    <text evidence="10">Binds 1 [4Fe-4S] cluster. The cluster is coordinated with 3 cysteines and an exchangeable S-adenosyl-L-methionine.</text>
</comment>
<comment type="function">
    <text evidence="10">Activation of pyruvate formate-lyase under anaerobic conditions by generation of an organic free radical, using S-adenosylmethionine and reduced flavodoxin as cosubstrates to produce 5'-deoxy-adenosine.</text>
</comment>
<dbReference type="PROSITE" id="PS01087">
    <property type="entry name" value="RADICAL_ACTIVATING"/>
    <property type="match status" value="1"/>
</dbReference>
<accession>A0A6N8IPX3</accession>
<dbReference type="SUPFAM" id="SSF102114">
    <property type="entry name" value="Radical SAM enzymes"/>
    <property type="match status" value="1"/>
</dbReference>
<evidence type="ECO:0000256" key="7">
    <source>
        <dbReference type="ARBA" id="ARBA00023002"/>
    </source>
</evidence>
<organism evidence="12 13">
    <name type="scientific">Ramlibacter pinisoli</name>
    <dbReference type="NCBI Taxonomy" id="2682844"/>
    <lineage>
        <taxon>Bacteria</taxon>
        <taxon>Pseudomonadati</taxon>
        <taxon>Pseudomonadota</taxon>
        <taxon>Betaproteobacteria</taxon>
        <taxon>Burkholderiales</taxon>
        <taxon>Comamonadaceae</taxon>
        <taxon>Ramlibacter</taxon>
    </lineage>
</organism>
<keyword evidence="6 10" id="KW-0479">Metal-binding</keyword>
<reference evidence="12 13" key="1">
    <citation type="submission" date="2019-12" db="EMBL/GenBank/DDBJ databases">
        <authorList>
            <person name="Huq M.A."/>
        </authorList>
    </citation>
    <scope>NUCLEOTIDE SEQUENCE [LARGE SCALE GENOMIC DNA]</scope>
    <source>
        <strain evidence="12 13">MAH-25</strain>
    </source>
</reference>
<dbReference type="GO" id="GO:0043365">
    <property type="term" value="F:[formate-C-acetyltransferase]-activating enzyme activity"/>
    <property type="evidence" value="ECO:0007669"/>
    <property type="project" value="UniProtKB-UniRule"/>
</dbReference>
<evidence type="ECO:0000256" key="9">
    <source>
        <dbReference type="ARBA" id="ARBA00023014"/>
    </source>
</evidence>
<dbReference type="PROSITE" id="PS51918">
    <property type="entry name" value="RADICAL_SAM"/>
    <property type="match status" value="1"/>
</dbReference>
<dbReference type="InterPro" id="IPR034457">
    <property type="entry name" value="Organic_radical-activating"/>
</dbReference>
<evidence type="ECO:0000256" key="6">
    <source>
        <dbReference type="ARBA" id="ARBA00022723"/>
    </source>
</evidence>
<keyword evidence="8 10" id="KW-0408">Iron</keyword>
<comment type="caution">
    <text evidence="12">The sequence shown here is derived from an EMBL/GenBank/DDBJ whole genome shotgun (WGS) entry which is preliminary data.</text>
</comment>
<evidence type="ECO:0000259" key="11">
    <source>
        <dbReference type="PROSITE" id="PS51918"/>
    </source>
</evidence>
<evidence type="ECO:0000313" key="13">
    <source>
        <dbReference type="Proteomes" id="UP000469385"/>
    </source>
</evidence>
<protein>
    <recommendedName>
        <fullName evidence="10">Pyruvate formate-lyase-activating enzyme</fullName>
        <ecNumber evidence="10">1.97.1.4</ecNumber>
    </recommendedName>
</protein>
<dbReference type="SFLD" id="SFLDG01066">
    <property type="entry name" value="organic_radical-activating_enz"/>
    <property type="match status" value="1"/>
</dbReference>
<dbReference type="Gene3D" id="3.20.20.70">
    <property type="entry name" value="Aldolase class I"/>
    <property type="match status" value="1"/>
</dbReference>
<keyword evidence="12" id="KW-0670">Pyruvate</keyword>
<comment type="similarity">
    <text evidence="2 10">Belongs to the organic radical-activating enzymes family.</text>
</comment>
<dbReference type="GO" id="GO:0051539">
    <property type="term" value="F:4 iron, 4 sulfur cluster binding"/>
    <property type="evidence" value="ECO:0007669"/>
    <property type="project" value="UniProtKB-UniRule"/>
</dbReference>
<dbReference type="InterPro" id="IPR001989">
    <property type="entry name" value="Radical_activat_CS"/>
</dbReference>
<dbReference type="NCBIfam" id="TIGR02493">
    <property type="entry name" value="PFLA"/>
    <property type="match status" value="1"/>
</dbReference>
<sequence>MAQTLIGSRYELHLSRSSAAAVRAHAYDAIDPADEIDQTGDDPASDDLVGYVHSWEVGSTVDGPGLRFVAFLTGCLLRCQYCHNPDTWHKHNGQGVTVSRAMRQIGRYAQVLKISRGGITLSGGEPMVQRAFMMEIFRRCRQLGLHTCLDTSGRLGERMSDADLMEVDLQLLDIKSSDPGTYERVTRQPLAPTLAYARRLSDLGRPVWIRFVLVPGLTDDWDNVEKLADLCATLKSTERVEILRFHQMGRDKWQRLGLAYTLEDTQPPDAALTERVRGQFRSRGLTVY</sequence>
<keyword evidence="7 10" id="KW-0560">Oxidoreductase</keyword>
<keyword evidence="9 10" id="KW-0411">Iron-sulfur</keyword>
<dbReference type="CDD" id="cd01335">
    <property type="entry name" value="Radical_SAM"/>
    <property type="match status" value="1"/>
</dbReference>
<keyword evidence="3 10" id="KW-0004">4Fe-4S</keyword>
<keyword evidence="13" id="KW-1185">Reference proteome</keyword>
<dbReference type="AlphaFoldDB" id="A0A6N8IPX3"/>
<keyword evidence="4" id="KW-0119">Carbohydrate metabolism</keyword>
<dbReference type="InterPro" id="IPR007197">
    <property type="entry name" value="rSAM"/>
</dbReference>
<dbReference type="PANTHER" id="PTHR30352">
    <property type="entry name" value="PYRUVATE FORMATE-LYASE-ACTIVATING ENZYME"/>
    <property type="match status" value="1"/>
</dbReference>
<comment type="subcellular location">
    <subcellularLocation>
        <location evidence="10">Cytoplasm</location>
    </subcellularLocation>
</comment>
<evidence type="ECO:0000256" key="3">
    <source>
        <dbReference type="ARBA" id="ARBA00022485"/>
    </source>
</evidence>
<evidence type="ECO:0000313" key="12">
    <source>
        <dbReference type="EMBL" id="MVQ28772.1"/>
    </source>
</evidence>
<dbReference type="InterPro" id="IPR058240">
    <property type="entry name" value="rSAM_sf"/>
</dbReference>